<dbReference type="PROSITE" id="PS51755">
    <property type="entry name" value="OMPR_PHOB"/>
    <property type="match status" value="1"/>
</dbReference>
<proteinExistence type="predicted"/>
<evidence type="ECO:0000256" key="3">
    <source>
        <dbReference type="ARBA" id="ARBA00023163"/>
    </source>
</evidence>
<name>A0ABV6JEE4_9BACL</name>
<evidence type="ECO:0000256" key="1">
    <source>
        <dbReference type="ARBA" id="ARBA00023015"/>
    </source>
</evidence>
<dbReference type="Pfam" id="PF00486">
    <property type="entry name" value="Trans_reg_C"/>
    <property type="match status" value="1"/>
</dbReference>
<dbReference type="InterPro" id="IPR016032">
    <property type="entry name" value="Sig_transdc_resp-reg_C-effctor"/>
</dbReference>
<dbReference type="SUPFAM" id="SSF46894">
    <property type="entry name" value="C-terminal effector domain of the bipartite response regulators"/>
    <property type="match status" value="1"/>
</dbReference>
<keyword evidence="1" id="KW-0805">Transcription regulation</keyword>
<dbReference type="RefSeq" id="WP_256554982.1">
    <property type="nucleotide sequence ID" value="NZ_JANHOF010000001.1"/>
</dbReference>
<dbReference type="CDD" id="cd00383">
    <property type="entry name" value="trans_reg_C"/>
    <property type="match status" value="1"/>
</dbReference>
<dbReference type="Proteomes" id="UP001589818">
    <property type="component" value="Unassembled WGS sequence"/>
</dbReference>
<dbReference type="SMART" id="SM00862">
    <property type="entry name" value="Trans_reg_C"/>
    <property type="match status" value="1"/>
</dbReference>
<reference evidence="6 7" key="1">
    <citation type="submission" date="2024-09" db="EMBL/GenBank/DDBJ databases">
        <authorList>
            <person name="Sun Q."/>
            <person name="Mori K."/>
        </authorList>
    </citation>
    <scope>NUCLEOTIDE SEQUENCE [LARGE SCALE GENOMIC DNA]</scope>
    <source>
        <strain evidence="6 7">CCM 4839</strain>
    </source>
</reference>
<feature type="DNA-binding region" description="OmpR/PhoB-type" evidence="4">
    <location>
        <begin position="1"/>
        <end position="86"/>
    </location>
</feature>
<keyword evidence="2 4" id="KW-0238">DNA-binding</keyword>
<keyword evidence="3" id="KW-0804">Transcription</keyword>
<accession>A0ABV6JEE4</accession>
<evidence type="ECO:0000256" key="2">
    <source>
        <dbReference type="ARBA" id="ARBA00023125"/>
    </source>
</evidence>
<feature type="domain" description="OmpR/PhoB-type" evidence="5">
    <location>
        <begin position="1"/>
        <end position="86"/>
    </location>
</feature>
<evidence type="ECO:0000259" key="5">
    <source>
        <dbReference type="PROSITE" id="PS51755"/>
    </source>
</evidence>
<dbReference type="InterPro" id="IPR001867">
    <property type="entry name" value="OmpR/PhoB-type_DNA-bd"/>
</dbReference>
<gene>
    <name evidence="6" type="ORF">ACFFJ8_23220</name>
</gene>
<organism evidence="6 7">
    <name type="scientific">Paenibacillus mendelii</name>
    <dbReference type="NCBI Taxonomy" id="206163"/>
    <lineage>
        <taxon>Bacteria</taxon>
        <taxon>Bacillati</taxon>
        <taxon>Bacillota</taxon>
        <taxon>Bacilli</taxon>
        <taxon>Bacillales</taxon>
        <taxon>Paenibacillaceae</taxon>
        <taxon>Paenibacillus</taxon>
    </lineage>
</organism>
<evidence type="ECO:0000313" key="6">
    <source>
        <dbReference type="EMBL" id="MFC0394264.1"/>
    </source>
</evidence>
<comment type="caution">
    <text evidence="6">The sequence shown here is derived from an EMBL/GenBank/DDBJ whole genome shotgun (WGS) entry which is preliminary data.</text>
</comment>
<evidence type="ECO:0000256" key="4">
    <source>
        <dbReference type="PROSITE-ProRule" id="PRU01091"/>
    </source>
</evidence>
<dbReference type="InterPro" id="IPR036388">
    <property type="entry name" value="WH-like_DNA-bd_sf"/>
</dbReference>
<dbReference type="EMBL" id="JBHLVF010000041">
    <property type="protein sequence ID" value="MFC0394264.1"/>
    <property type="molecule type" value="Genomic_DNA"/>
</dbReference>
<dbReference type="Gene3D" id="1.10.10.10">
    <property type="entry name" value="Winged helix-like DNA-binding domain superfamily/Winged helix DNA-binding domain"/>
    <property type="match status" value="1"/>
</dbReference>
<protein>
    <submittedName>
        <fullName evidence="6">Winged helix-turn-helix domain-containing protein</fullName>
    </submittedName>
</protein>
<sequence>MKQVYVNLCRLELTKKEYGILEYLLSNKDKVLSAGEIIEHVWDSDSDLFSNSFKVHINSLKKKLAVHLGDKEIIRNTRGIGYFIAEEANNETV</sequence>
<keyword evidence="7" id="KW-1185">Reference proteome</keyword>
<evidence type="ECO:0000313" key="7">
    <source>
        <dbReference type="Proteomes" id="UP001589818"/>
    </source>
</evidence>